<accession>A0AAN7ZDA2</accession>
<name>A0AAN7ZDA2_9PEZI</name>
<dbReference type="EMBL" id="JAWHQM010000060">
    <property type="protein sequence ID" value="KAK5635961.1"/>
    <property type="molecule type" value="Genomic_DNA"/>
</dbReference>
<dbReference type="Proteomes" id="UP001305414">
    <property type="component" value="Unassembled WGS sequence"/>
</dbReference>
<evidence type="ECO:0000313" key="3">
    <source>
        <dbReference type="Proteomes" id="UP001305414"/>
    </source>
</evidence>
<evidence type="ECO:0000256" key="1">
    <source>
        <dbReference type="SAM" id="MobiDB-lite"/>
    </source>
</evidence>
<comment type="caution">
    <text evidence="2">The sequence shown here is derived from an EMBL/GenBank/DDBJ whole genome shotgun (WGS) entry which is preliminary data.</text>
</comment>
<protein>
    <submittedName>
        <fullName evidence="2">Uncharacterized protein</fullName>
    </submittedName>
</protein>
<reference evidence="2 3" key="1">
    <citation type="submission" date="2023-10" db="EMBL/GenBank/DDBJ databases">
        <title>Draft genome sequence of Xylaria bambusicola isolate GMP-LS, the root and basal stem rot pathogen of sugarcane in Indonesia.</title>
        <authorList>
            <person name="Selvaraj P."/>
            <person name="Muralishankar V."/>
            <person name="Muruganantham S."/>
            <person name="Sp S."/>
            <person name="Haryani S."/>
            <person name="Lau K.J.X."/>
            <person name="Naqvi N.I."/>
        </authorList>
    </citation>
    <scope>NUCLEOTIDE SEQUENCE [LARGE SCALE GENOMIC DNA]</scope>
    <source>
        <strain evidence="2">GMP-LS</strain>
    </source>
</reference>
<dbReference type="AlphaFoldDB" id="A0AAN7ZDA2"/>
<keyword evidence="3" id="KW-1185">Reference proteome</keyword>
<proteinExistence type="predicted"/>
<gene>
    <name evidence="2" type="ORF">RRF57_011673</name>
</gene>
<organism evidence="2 3">
    <name type="scientific">Xylaria bambusicola</name>
    <dbReference type="NCBI Taxonomy" id="326684"/>
    <lineage>
        <taxon>Eukaryota</taxon>
        <taxon>Fungi</taxon>
        <taxon>Dikarya</taxon>
        <taxon>Ascomycota</taxon>
        <taxon>Pezizomycotina</taxon>
        <taxon>Sordariomycetes</taxon>
        <taxon>Xylariomycetidae</taxon>
        <taxon>Xylariales</taxon>
        <taxon>Xylariaceae</taxon>
        <taxon>Xylaria</taxon>
    </lineage>
</organism>
<sequence>MRSGCSSSCWAANGEVRPRLSCPEHTTGGIGDEPVLGKGMEEEMQDTRYPGESLSMQAGVSPKQRVQLVA</sequence>
<evidence type="ECO:0000313" key="2">
    <source>
        <dbReference type="EMBL" id="KAK5635961.1"/>
    </source>
</evidence>
<feature type="region of interest" description="Disordered" evidence="1">
    <location>
        <begin position="51"/>
        <end position="70"/>
    </location>
</feature>